<keyword evidence="1" id="KW-0472">Membrane</keyword>
<evidence type="ECO:0000313" key="3">
    <source>
        <dbReference type="Proteomes" id="UP000034982"/>
    </source>
</evidence>
<accession>W2CSF4</accession>
<feature type="transmembrane region" description="Helical" evidence="1">
    <location>
        <begin position="27"/>
        <end position="48"/>
    </location>
</feature>
<dbReference type="AlphaFoldDB" id="W2CSF4"/>
<name>W2CSF4_9BACT</name>
<gene>
    <name evidence="2" type="ORF">T230_05005</name>
</gene>
<keyword evidence="1" id="KW-0812">Transmembrane</keyword>
<protein>
    <submittedName>
        <fullName evidence="2">Uncharacterized protein</fullName>
    </submittedName>
</protein>
<dbReference type="EMBL" id="AYYE01000835">
    <property type="protein sequence ID" value="ETK09377.1"/>
    <property type="molecule type" value="Genomic_DNA"/>
</dbReference>
<evidence type="ECO:0000256" key="1">
    <source>
        <dbReference type="SAM" id="Phobius"/>
    </source>
</evidence>
<evidence type="ECO:0000313" key="2">
    <source>
        <dbReference type="EMBL" id="ETK09377.1"/>
    </source>
</evidence>
<proteinExistence type="predicted"/>
<sequence>MTDAKLAKKMKQIITHSVFNTQKFGQLAYFLYFCLHNSFVFKISYLAIANLQRKFDKLLFSYLFIRVGNFS</sequence>
<comment type="caution">
    <text evidence="2">The sequence shown here is derived from an EMBL/GenBank/DDBJ whole genome shotgun (WGS) entry which is preliminary data.</text>
</comment>
<organism evidence="2 3">
    <name type="scientific">Tannerella sp. oral taxon BU063 isolate Cell 1/3</name>
    <dbReference type="NCBI Taxonomy" id="1411022"/>
    <lineage>
        <taxon>Bacteria</taxon>
        <taxon>Pseudomonadati</taxon>
        <taxon>Bacteroidota</taxon>
        <taxon>Bacteroidia</taxon>
        <taxon>Bacteroidales</taxon>
        <taxon>Tannerellaceae</taxon>
        <taxon>Tannerella</taxon>
    </lineage>
</organism>
<keyword evidence="1" id="KW-1133">Transmembrane helix</keyword>
<reference evidence="2 3" key="1">
    <citation type="submission" date="2013-11" db="EMBL/GenBank/DDBJ databases">
        <title>Single cell genomics of uncultured Tannerella BU063 (oral taxon 286).</title>
        <authorList>
            <person name="Beall C.J."/>
            <person name="Campbell A.G."/>
            <person name="Griffen A.L."/>
            <person name="Podar M."/>
            <person name="Leys E.J."/>
        </authorList>
    </citation>
    <scope>NUCLEOTIDE SEQUENCE [LARGE SCALE GENOMIC DNA]</scope>
    <source>
        <strain evidence="2">Cell 1/3</strain>
    </source>
</reference>
<dbReference type="Proteomes" id="UP000034982">
    <property type="component" value="Unassembled WGS sequence"/>
</dbReference>